<proteinExistence type="predicted"/>
<organism evidence="2 3">
    <name type="scientific">Arthrobacter phage Mudcat</name>
    <dbReference type="NCBI Taxonomy" id="1796997"/>
    <lineage>
        <taxon>Viruses</taxon>
        <taxon>Duplodnaviria</taxon>
        <taxon>Heunggongvirae</taxon>
        <taxon>Uroviricota</taxon>
        <taxon>Caudoviricetes</taxon>
        <taxon>Mudcatvirus</taxon>
        <taxon>Mudcatvirus mudcat</taxon>
    </lineage>
</organism>
<dbReference type="KEGG" id="vg:29127026"/>
<protein>
    <submittedName>
        <fullName evidence="2">Uncharacterized protein</fullName>
    </submittedName>
</protein>
<sequence>MEFALGLVVGAFIMFLGMIFGFCMGRYRDDKKAEKDVHIGTDQFNLSNNSPTLAPSEIYRNQPKVR</sequence>
<dbReference type="EMBL" id="KU647628">
    <property type="protein sequence ID" value="AMM44437.1"/>
    <property type="molecule type" value="Genomic_DNA"/>
</dbReference>
<feature type="transmembrane region" description="Helical" evidence="1">
    <location>
        <begin position="6"/>
        <end position="25"/>
    </location>
</feature>
<keyword evidence="1" id="KW-0472">Membrane</keyword>
<dbReference type="RefSeq" id="YP_009300759.1">
    <property type="nucleotide sequence ID" value="NC_031224.2"/>
</dbReference>
<dbReference type="GeneID" id="29127026"/>
<dbReference type="OrthoDB" id="35255at10239"/>
<keyword evidence="1" id="KW-1133">Transmembrane helix</keyword>
<keyword evidence="3" id="KW-1185">Reference proteome</keyword>
<name>A0A140G702_9CAUD</name>
<evidence type="ECO:0000256" key="1">
    <source>
        <dbReference type="SAM" id="Phobius"/>
    </source>
</evidence>
<reference evidence="2" key="1">
    <citation type="submission" date="2018-02" db="EMBL/GenBank/DDBJ databases">
        <authorList>
            <person name="Staples A.K."/>
            <person name="Oates E.A."/>
            <person name="Brown C.B."/>
            <person name="McDaniel C.M."/>
            <person name="Wathen K.E."/>
            <person name="Thompson A.R."/>
            <person name="Goedde M.A."/>
            <person name="Gaffney B."/>
            <person name="Rinehart C.A."/>
            <person name="King R.A."/>
            <person name="Bowman C.A."/>
            <person name="Russell D.A."/>
            <person name="Pope W.H."/>
            <person name="Jacobs-Sera D."/>
            <person name="Hendrix R.W."/>
            <person name="Hatfull G.F."/>
        </authorList>
    </citation>
    <scope>NUCLEOTIDE SEQUENCE</scope>
</reference>
<evidence type="ECO:0000313" key="3">
    <source>
        <dbReference type="Proteomes" id="UP000201625"/>
    </source>
</evidence>
<gene>
    <name evidence="2" type="primary">70</name>
    <name evidence="2" type="ORF">MUDCAT_70</name>
</gene>
<keyword evidence="1" id="KW-0812">Transmembrane</keyword>
<evidence type="ECO:0000313" key="2">
    <source>
        <dbReference type="EMBL" id="AMM44437.1"/>
    </source>
</evidence>
<dbReference type="Proteomes" id="UP000201625">
    <property type="component" value="Segment"/>
</dbReference>
<accession>A0A140G702</accession>